<dbReference type="RefSeq" id="WP_017459287.1">
    <property type="nucleotide sequence ID" value="NZ_CP137744.1"/>
</dbReference>
<dbReference type="SUPFAM" id="SSF47413">
    <property type="entry name" value="lambda repressor-like DNA-binding domains"/>
    <property type="match status" value="1"/>
</dbReference>
<dbReference type="AlphaFoldDB" id="A0A1G4YWY7"/>
<accession>A0A1G4YWY7</accession>
<reference evidence="2 4" key="1">
    <citation type="submission" date="2016-10" db="EMBL/GenBank/DDBJ databases">
        <authorList>
            <person name="Varghese N."/>
            <person name="Submissions S."/>
        </authorList>
    </citation>
    <scope>NUCLEOTIDE SEQUENCE [LARGE SCALE GENOMIC DNA]</scope>
    <source>
        <strain evidence="2 4">CGMCC 1.12102</strain>
    </source>
</reference>
<dbReference type="CDD" id="cd00093">
    <property type="entry name" value="HTH_XRE"/>
    <property type="match status" value="1"/>
</dbReference>
<sequence>MATLDELLAKRSPESQARIEERVDELRRNIVLSQLREELNISQTELAGVMGVKQPTLAKIEQPGNDPRLSTLKRYVSALGGELSIDITLPTGKRVAFHI</sequence>
<evidence type="ECO:0000313" key="3">
    <source>
        <dbReference type="EMBL" id="WOZ78421.1"/>
    </source>
</evidence>
<dbReference type="InterPro" id="IPR001387">
    <property type="entry name" value="Cro/C1-type_HTH"/>
</dbReference>
<gene>
    <name evidence="3" type="ORF">Q8Y70_04960</name>
    <name evidence="2" type="ORF">SAMN02927897_03601</name>
</gene>
<proteinExistence type="predicted"/>
<dbReference type="GeneID" id="23846254"/>
<organism evidence="2 4">
    <name type="scientific">Kosakonia sacchari</name>
    <dbReference type="NCBI Taxonomy" id="1158459"/>
    <lineage>
        <taxon>Bacteria</taxon>
        <taxon>Pseudomonadati</taxon>
        <taxon>Pseudomonadota</taxon>
        <taxon>Gammaproteobacteria</taxon>
        <taxon>Enterobacterales</taxon>
        <taxon>Enterobacteriaceae</taxon>
        <taxon>Kosakonia</taxon>
    </lineage>
</organism>
<dbReference type="Pfam" id="PF01381">
    <property type="entry name" value="HTH_3"/>
    <property type="match status" value="1"/>
</dbReference>
<dbReference type="SMART" id="SM00530">
    <property type="entry name" value="HTH_XRE"/>
    <property type="match status" value="1"/>
</dbReference>
<evidence type="ECO:0000313" key="4">
    <source>
        <dbReference type="Proteomes" id="UP000183569"/>
    </source>
</evidence>
<keyword evidence="5" id="KW-1185">Reference proteome</keyword>
<dbReference type="InterPro" id="IPR010982">
    <property type="entry name" value="Lambda_DNA-bd_dom_sf"/>
</dbReference>
<dbReference type="Proteomes" id="UP000183569">
    <property type="component" value="Unassembled WGS sequence"/>
</dbReference>
<dbReference type="EMBL" id="CP137744">
    <property type="protein sequence ID" value="WOZ78421.1"/>
    <property type="molecule type" value="Genomic_DNA"/>
</dbReference>
<feature type="domain" description="HTH cro/C1-type" evidence="1">
    <location>
        <begin position="32"/>
        <end position="87"/>
    </location>
</feature>
<reference evidence="3 5" key="2">
    <citation type="submission" date="2023-10" db="EMBL/GenBank/DDBJ databases">
        <title>Genome sequencing of the isolated polysaccharide-producing bacterium Kosakonia sacchari KS2022.</title>
        <authorList>
            <person name="Yi X."/>
        </authorList>
    </citation>
    <scope>NUCLEOTIDE SEQUENCE [LARGE SCALE GENOMIC DNA]</scope>
    <source>
        <strain evidence="3 5">KS2022</strain>
    </source>
</reference>
<dbReference type="PROSITE" id="PS50943">
    <property type="entry name" value="HTH_CROC1"/>
    <property type="match status" value="1"/>
</dbReference>
<name>A0A1G4YWY7_9ENTR</name>
<dbReference type="GO" id="GO:0003677">
    <property type="term" value="F:DNA binding"/>
    <property type="evidence" value="ECO:0007669"/>
    <property type="project" value="InterPro"/>
</dbReference>
<protein>
    <submittedName>
        <fullName evidence="2 3">Helix-turn-helix</fullName>
    </submittedName>
</protein>
<evidence type="ECO:0000259" key="1">
    <source>
        <dbReference type="PROSITE" id="PS50943"/>
    </source>
</evidence>
<dbReference type="Proteomes" id="UP001302368">
    <property type="component" value="Chromosome"/>
</dbReference>
<evidence type="ECO:0000313" key="5">
    <source>
        <dbReference type="Proteomes" id="UP001302368"/>
    </source>
</evidence>
<evidence type="ECO:0000313" key="2">
    <source>
        <dbReference type="EMBL" id="SCX57967.1"/>
    </source>
</evidence>
<dbReference type="Gene3D" id="1.10.260.40">
    <property type="entry name" value="lambda repressor-like DNA-binding domains"/>
    <property type="match status" value="1"/>
</dbReference>
<dbReference type="EMBL" id="FMUI01000012">
    <property type="protein sequence ID" value="SCX57967.1"/>
    <property type="molecule type" value="Genomic_DNA"/>
</dbReference>